<dbReference type="AlphaFoldDB" id="A0A4R2K6Z5"/>
<organism evidence="1 2">
    <name type="scientific">Marinisporobacter balticus</name>
    <dbReference type="NCBI Taxonomy" id="2018667"/>
    <lineage>
        <taxon>Bacteria</taxon>
        <taxon>Bacillati</taxon>
        <taxon>Bacillota</taxon>
        <taxon>Clostridia</taxon>
        <taxon>Peptostreptococcales</taxon>
        <taxon>Thermotaleaceae</taxon>
        <taxon>Marinisporobacter</taxon>
    </lineage>
</organism>
<sequence length="33" mass="3797">MFSEKIADLVDYPTVVKINAENVEIKNKVYKTP</sequence>
<accession>A0A4R2K6Z5</accession>
<name>A0A4R2K6Z5_9FIRM</name>
<dbReference type="EMBL" id="SLWV01000035">
    <property type="protein sequence ID" value="TCO69081.1"/>
    <property type="molecule type" value="Genomic_DNA"/>
</dbReference>
<keyword evidence="2" id="KW-1185">Reference proteome</keyword>
<evidence type="ECO:0000313" key="1">
    <source>
        <dbReference type="EMBL" id="TCO69081.1"/>
    </source>
</evidence>
<dbReference type="Proteomes" id="UP000294919">
    <property type="component" value="Unassembled WGS sequence"/>
</dbReference>
<proteinExistence type="predicted"/>
<gene>
    <name evidence="1" type="ORF">EV214_13533</name>
</gene>
<protein>
    <submittedName>
        <fullName evidence="1">Uncharacterized protein</fullName>
    </submittedName>
</protein>
<comment type="caution">
    <text evidence="1">The sequence shown here is derived from an EMBL/GenBank/DDBJ whole genome shotgun (WGS) entry which is preliminary data.</text>
</comment>
<reference evidence="1 2" key="1">
    <citation type="submission" date="2019-03" db="EMBL/GenBank/DDBJ databases">
        <title>Genomic Encyclopedia of Type Strains, Phase IV (KMG-IV): sequencing the most valuable type-strain genomes for metagenomic binning, comparative biology and taxonomic classification.</title>
        <authorList>
            <person name="Goeker M."/>
        </authorList>
    </citation>
    <scope>NUCLEOTIDE SEQUENCE [LARGE SCALE GENOMIC DNA]</scope>
    <source>
        <strain evidence="1 2">DSM 102940</strain>
    </source>
</reference>
<evidence type="ECO:0000313" key="2">
    <source>
        <dbReference type="Proteomes" id="UP000294919"/>
    </source>
</evidence>